<proteinExistence type="predicted"/>
<evidence type="ECO:0000256" key="1">
    <source>
        <dbReference type="SAM" id="Phobius"/>
    </source>
</evidence>
<keyword evidence="1" id="KW-0812">Transmembrane</keyword>
<dbReference type="AlphaFoldDB" id="A0A0V0Q915"/>
<keyword evidence="1" id="KW-1133">Transmembrane helix</keyword>
<reference evidence="2 3" key="1">
    <citation type="journal article" date="2015" name="Sci. Rep.">
        <title>Genome of the facultative scuticociliatosis pathogen Pseudocohnilembus persalinus provides insight into its virulence through horizontal gene transfer.</title>
        <authorList>
            <person name="Xiong J."/>
            <person name="Wang G."/>
            <person name="Cheng J."/>
            <person name="Tian M."/>
            <person name="Pan X."/>
            <person name="Warren A."/>
            <person name="Jiang C."/>
            <person name="Yuan D."/>
            <person name="Miao W."/>
        </authorList>
    </citation>
    <scope>NUCLEOTIDE SEQUENCE [LARGE SCALE GENOMIC DNA]</scope>
    <source>
        <strain evidence="2">36N120E</strain>
    </source>
</reference>
<comment type="caution">
    <text evidence="2">The sequence shown here is derived from an EMBL/GenBank/DDBJ whole genome shotgun (WGS) entry which is preliminary data.</text>
</comment>
<feature type="transmembrane region" description="Helical" evidence="1">
    <location>
        <begin position="33"/>
        <end position="51"/>
    </location>
</feature>
<dbReference type="Proteomes" id="UP000054937">
    <property type="component" value="Unassembled WGS sequence"/>
</dbReference>
<protein>
    <submittedName>
        <fullName evidence="2">Uncharacterized protein</fullName>
    </submittedName>
</protein>
<keyword evidence="1" id="KW-0472">Membrane</keyword>
<name>A0A0V0Q915_PSEPJ</name>
<accession>A0A0V0Q915</accession>
<sequence length="120" mass="14478">MKQIMDPKILRNLLHQSKQMPQGQWKIKLGQKILLYSILLMYPTCYIFWCYKLNELWFKNNLRFLHPEIFHPAFYRYNENVNKFKNPSIDQELNELQTIKEDNLTSQVLFNLAKGGKLDL</sequence>
<dbReference type="EMBL" id="LDAU01000232">
    <property type="protein sequence ID" value="KRW98661.1"/>
    <property type="molecule type" value="Genomic_DNA"/>
</dbReference>
<gene>
    <name evidence="2" type="ORF">PPERSA_00249</name>
</gene>
<dbReference type="InParanoid" id="A0A0V0Q915"/>
<evidence type="ECO:0000313" key="2">
    <source>
        <dbReference type="EMBL" id="KRW98661.1"/>
    </source>
</evidence>
<organism evidence="2 3">
    <name type="scientific">Pseudocohnilembus persalinus</name>
    <name type="common">Ciliate</name>
    <dbReference type="NCBI Taxonomy" id="266149"/>
    <lineage>
        <taxon>Eukaryota</taxon>
        <taxon>Sar</taxon>
        <taxon>Alveolata</taxon>
        <taxon>Ciliophora</taxon>
        <taxon>Intramacronucleata</taxon>
        <taxon>Oligohymenophorea</taxon>
        <taxon>Scuticociliatia</taxon>
        <taxon>Philasterida</taxon>
        <taxon>Pseudocohnilembidae</taxon>
        <taxon>Pseudocohnilembus</taxon>
    </lineage>
</organism>
<evidence type="ECO:0000313" key="3">
    <source>
        <dbReference type="Proteomes" id="UP000054937"/>
    </source>
</evidence>
<keyword evidence="3" id="KW-1185">Reference proteome</keyword>